<protein>
    <submittedName>
        <fullName evidence="2">Uncharacterized protein</fullName>
    </submittedName>
</protein>
<name>A0AAQ3QBD9_9LILI</name>
<feature type="signal peptide" evidence="1">
    <location>
        <begin position="1"/>
        <end position="18"/>
    </location>
</feature>
<evidence type="ECO:0000256" key="1">
    <source>
        <dbReference type="SAM" id="SignalP"/>
    </source>
</evidence>
<dbReference type="EMBL" id="CP136892">
    <property type="protein sequence ID" value="WOL02893.1"/>
    <property type="molecule type" value="Genomic_DNA"/>
</dbReference>
<organism evidence="2 3">
    <name type="scientific">Canna indica</name>
    <name type="common">Indian-shot</name>
    <dbReference type="NCBI Taxonomy" id="4628"/>
    <lineage>
        <taxon>Eukaryota</taxon>
        <taxon>Viridiplantae</taxon>
        <taxon>Streptophyta</taxon>
        <taxon>Embryophyta</taxon>
        <taxon>Tracheophyta</taxon>
        <taxon>Spermatophyta</taxon>
        <taxon>Magnoliopsida</taxon>
        <taxon>Liliopsida</taxon>
        <taxon>Zingiberales</taxon>
        <taxon>Cannaceae</taxon>
        <taxon>Canna</taxon>
    </lineage>
</organism>
<sequence length="92" mass="10301">MFSIAIDCLSALLVKATANDNIEAPKWVLKKIDSHRRKFFGVGADSTSCQGRCLVNWDIASMPRKDGGLGILKVLEHNLARLGSWLWKFITR</sequence>
<accession>A0AAQ3QBD9</accession>
<evidence type="ECO:0000313" key="3">
    <source>
        <dbReference type="Proteomes" id="UP001327560"/>
    </source>
</evidence>
<dbReference type="Proteomes" id="UP001327560">
    <property type="component" value="Chromosome 3"/>
</dbReference>
<reference evidence="2 3" key="1">
    <citation type="submission" date="2023-10" db="EMBL/GenBank/DDBJ databases">
        <title>Chromosome-scale genome assembly provides insights into flower coloration mechanisms of Canna indica.</title>
        <authorList>
            <person name="Li C."/>
        </authorList>
    </citation>
    <scope>NUCLEOTIDE SEQUENCE [LARGE SCALE GENOMIC DNA]</scope>
    <source>
        <tissue evidence="2">Flower</tissue>
    </source>
</reference>
<proteinExistence type="predicted"/>
<evidence type="ECO:0000313" key="2">
    <source>
        <dbReference type="EMBL" id="WOL02893.1"/>
    </source>
</evidence>
<dbReference type="AlphaFoldDB" id="A0AAQ3QBD9"/>
<keyword evidence="3" id="KW-1185">Reference proteome</keyword>
<feature type="chain" id="PRO_5042935749" evidence="1">
    <location>
        <begin position="19"/>
        <end position="92"/>
    </location>
</feature>
<keyword evidence="1" id="KW-0732">Signal</keyword>
<gene>
    <name evidence="2" type="ORF">Cni_G11612</name>
</gene>